<comment type="similarity">
    <text evidence="9">Belongs to the SEC20 family.</text>
</comment>
<feature type="transmembrane region" description="Helical" evidence="11">
    <location>
        <begin position="239"/>
        <end position="260"/>
    </location>
</feature>
<feature type="domain" description="Sec20 C-terminal" evidence="12">
    <location>
        <begin position="175"/>
        <end position="264"/>
    </location>
</feature>
<evidence type="ECO:0000256" key="11">
    <source>
        <dbReference type="SAM" id="Phobius"/>
    </source>
</evidence>
<keyword evidence="5" id="KW-0931">ER-Golgi transport</keyword>
<evidence type="ECO:0000256" key="5">
    <source>
        <dbReference type="ARBA" id="ARBA00022892"/>
    </source>
</evidence>
<dbReference type="GO" id="GO:0031201">
    <property type="term" value="C:SNARE complex"/>
    <property type="evidence" value="ECO:0007669"/>
    <property type="project" value="TreeGrafter"/>
</dbReference>
<evidence type="ECO:0000256" key="3">
    <source>
        <dbReference type="ARBA" id="ARBA00022692"/>
    </source>
</evidence>
<evidence type="ECO:0000256" key="8">
    <source>
        <dbReference type="ARBA" id="ARBA00023136"/>
    </source>
</evidence>
<comment type="subcellular location">
    <subcellularLocation>
        <location evidence="1">Endoplasmic reticulum membrane</location>
        <topology evidence="1">Single-pass type IV membrane protein</topology>
    </subcellularLocation>
</comment>
<evidence type="ECO:0000256" key="4">
    <source>
        <dbReference type="ARBA" id="ARBA00022824"/>
    </source>
</evidence>
<evidence type="ECO:0000256" key="6">
    <source>
        <dbReference type="ARBA" id="ARBA00022989"/>
    </source>
</evidence>
<dbReference type="EMBL" id="MU128993">
    <property type="protein sequence ID" value="KAF9511987.1"/>
    <property type="molecule type" value="Genomic_DNA"/>
</dbReference>
<keyword evidence="6 11" id="KW-1133">Transmembrane helix</keyword>
<keyword evidence="4" id="KW-0256">Endoplasmic reticulum</keyword>
<accession>A0A9P6DSB8</accession>
<feature type="compositionally biased region" description="Polar residues" evidence="10">
    <location>
        <begin position="147"/>
        <end position="158"/>
    </location>
</feature>
<dbReference type="Pfam" id="PF03908">
    <property type="entry name" value="Sec20"/>
    <property type="match status" value="1"/>
</dbReference>
<sequence>MPHQQGSHVVAPFPQAEAIKVGQLRSQPPMDSLFEEAKGKLAQLDKRLNDAQSFQIPRLRDHTGSLPLQQRYGGELRDDIESCRRELQILEAFVDDIVRENDRKVIYDELDILISKVEQLKKAYRSALLTSKRAIDAQVRSHRDELMQSSAISSTPEPSRNKGPGTSEDALMNANAAVTDTLRRTTQLMHQEIERSVLSTQMLEESTRTLSMTSDLYTMFGSLMDTSKTLVTALEKSDWLDRLLILSSLAFFLLVVAYILKKRIIDKGIWLAFWWIKYLPLGKLTAGSAPRSLLPSQPQVTLRSTAVMKPVPLWTQSLLLH</sequence>
<dbReference type="Proteomes" id="UP000886523">
    <property type="component" value="Unassembled WGS sequence"/>
</dbReference>
<keyword evidence="2" id="KW-0813">Transport</keyword>
<name>A0A9P6DSB8_9AGAM</name>
<evidence type="ECO:0000259" key="12">
    <source>
        <dbReference type="Pfam" id="PF03908"/>
    </source>
</evidence>
<dbReference type="InterPro" id="IPR056173">
    <property type="entry name" value="Sec20_C"/>
</dbReference>
<comment type="caution">
    <text evidence="13">The sequence shown here is derived from an EMBL/GenBank/DDBJ whole genome shotgun (WGS) entry which is preliminary data.</text>
</comment>
<keyword evidence="7" id="KW-0175">Coiled coil</keyword>
<feature type="region of interest" description="Disordered" evidence="10">
    <location>
        <begin position="145"/>
        <end position="169"/>
    </location>
</feature>
<evidence type="ECO:0000256" key="7">
    <source>
        <dbReference type="ARBA" id="ARBA00023054"/>
    </source>
</evidence>
<dbReference type="InterPro" id="IPR005606">
    <property type="entry name" value="Sec20"/>
</dbReference>
<organism evidence="13 14">
    <name type="scientific">Hydnum rufescens UP504</name>
    <dbReference type="NCBI Taxonomy" id="1448309"/>
    <lineage>
        <taxon>Eukaryota</taxon>
        <taxon>Fungi</taxon>
        <taxon>Dikarya</taxon>
        <taxon>Basidiomycota</taxon>
        <taxon>Agaricomycotina</taxon>
        <taxon>Agaricomycetes</taxon>
        <taxon>Cantharellales</taxon>
        <taxon>Hydnaceae</taxon>
        <taxon>Hydnum</taxon>
    </lineage>
</organism>
<evidence type="ECO:0000313" key="13">
    <source>
        <dbReference type="EMBL" id="KAF9511987.1"/>
    </source>
</evidence>
<proteinExistence type="inferred from homology"/>
<dbReference type="GO" id="GO:0006890">
    <property type="term" value="P:retrograde vesicle-mediated transport, Golgi to endoplasmic reticulum"/>
    <property type="evidence" value="ECO:0007669"/>
    <property type="project" value="InterPro"/>
</dbReference>
<keyword evidence="14" id="KW-1185">Reference proteome</keyword>
<dbReference type="GO" id="GO:0005789">
    <property type="term" value="C:endoplasmic reticulum membrane"/>
    <property type="evidence" value="ECO:0007669"/>
    <property type="project" value="UniProtKB-SubCell"/>
</dbReference>
<protein>
    <recommendedName>
        <fullName evidence="12">Sec20 C-terminal domain-containing protein</fullName>
    </recommendedName>
</protein>
<evidence type="ECO:0000256" key="9">
    <source>
        <dbReference type="ARBA" id="ARBA00037934"/>
    </source>
</evidence>
<dbReference type="OrthoDB" id="46868at2759"/>
<gene>
    <name evidence="13" type="ORF">BS47DRAFT_1128438</name>
</gene>
<dbReference type="PANTHER" id="PTHR12825:SF0">
    <property type="entry name" value="VESICLE TRANSPORT PROTEIN SEC20"/>
    <property type="match status" value="1"/>
</dbReference>
<reference evidence="13" key="1">
    <citation type="journal article" date="2020" name="Nat. Commun.">
        <title>Large-scale genome sequencing of mycorrhizal fungi provides insights into the early evolution of symbiotic traits.</title>
        <authorList>
            <person name="Miyauchi S."/>
            <person name="Kiss E."/>
            <person name="Kuo A."/>
            <person name="Drula E."/>
            <person name="Kohler A."/>
            <person name="Sanchez-Garcia M."/>
            <person name="Morin E."/>
            <person name="Andreopoulos B."/>
            <person name="Barry K.W."/>
            <person name="Bonito G."/>
            <person name="Buee M."/>
            <person name="Carver A."/>
            <person name="Chen C."/>
            <person name="Cichocki N."/>
            <person name="Clum A."/>
            <person name="Culley D."/>
            <person name="Crous P.W."/>
            <person name="Fauchery L."/>
            <person name="Girlanda M."/>
            <person name="Hayes R.D."/>
            <person name="Keri Z."/>
            <person name="LaButti K."/>
            <person name="Lipzen A."/>
            <person name="Lombard V."/>
            <person name="Magnuson J."/>
            <person name="Maillard F."/>
            <person name="Murat C."/>
            <person name="Nolan M."/>
            <person name="Ohm R.A."/>
            <person name="Pangilinan J."/>
            <person name="Pereira M.F."/>
            <person name="Perotto S."/>
            <person name="Peter M."/>
            <person name="Pfister S."/>
            <person name="Riley R."/>
            <person name="Sitrit Y."/>
            <person name="Stielow J.B."/>
            <person name="Szollosi G."/>
            <person name="Zifcakova L."/>
            <person name="Stursova M."/>
            <person name="Spatafora J.W."/>
            <person name="Tedersoo L."/>
            <person name="Vaario L.M."/>
            <person name="Yamada A."/>
            <person name="Yan M."/>
            <person name="Wang P."/>
            <person name="Xu J."/>
            <person name="Bruns T."/>
            <person name="Baldrian P."/>
            <person name="Vilgalys R."/>
            <person name="Dunand C."/>
            <person name="Henrissat B."/>
            <person name="Grigoriev I.V."/>
            <person name="Hibbett D."/>
            <person name="Nagy L.G."/>
            <person name="Martin F.M."/>
        </authorList>
    </citation>
    <scope>NUCLEOTIDE SEQUENCE</scope>
    <source>
        <strain evidence="13">UP504</strain>
    </source>
</reference>
<evidence type="ECO:0000256" key="2">
    <source>
        <dbReference type="ARBA" id="ARBA00022448"/>
    </source>
</evidence>
<keyword evidence="8 11" id="KW-0472">Membrane</keyword>
<evidence type="ECO:0000313" key="14">
    <source>
        <dbReference type="Proteomes" id="UP000886523"/>
    </source>
</evidence>
<dbReference type="GO" id="GO:0005484">
    <property type="term" value="F:SNAP receptor activity"/>
    <property type="evidence" value="ECO:0007669"/>
    <property type="project" value="InterPro"/>
</dbReference>
<keyword evidence="3 11" id="KW-0812">Transmembrane</keyword>
<dbReference type="PANTHER" id="PTHR12825">
    <property type="entry name" value="BNIP1-RELATED"/>
    <property type="match status" value="1"/>
</dbReference>
<dbReference type="AlphaFoldDB" id="A0A9P6DSB8"/>
<evidence type="ECO:0000256" key="1">
    <source>
        <dbReference type="ARBA" id="ARBA00004163"/>
    </source>
</evidence>
<evidence type="ECO:0000256" key="10">
    <source>
        <dbReference type="SAM" id="MobiDB-lite"/>
    </source>
</evidence>